<feature type="compositionally biased region" description="Polar residues" evidence="1">
    <location>
        <begin position="48"/>
        <end position="57"/>
    </location>
</feature>
<accession>A0AAQ3KBA6</accession>
<feature type="compositionally biased region" description="Basic and acidic residues" evidence="1">
    <location>
        <begin position="59"/>
        <end position="73"/>
    </location>
</feature>
<protein>
    <submittedName>
        <fullName evidence="2">Uncharacterized protein</fullName>
    </submittedName>
</protein>
<keyword evidence="3" id="KW-1185">Reference proteome</keyword>
<feature type="compositionally biased region" description="Low complexity" evidence="1">
    <location>
        <begin position="95"/>
        <end position="108"/>
    </location>
</feature>
<sequence length="108" mass="11417">MRQLYNDIIYLVQNHVRPVAPSSAAVASPNFLLSSAYNQRRGTIVMSDGTTSSSSLTIAEERPSPPSPKDHSNKNTNGEGGSGRPKLFRVQNMPANYAASGGARAAGV</sequence>
<gene>
    <name evidence="2" type="ORF">Cni_G13466</name>
</gene>
<dbReference type="AlphaFoldDB" id="A0AAQ3KBA6"/>
<dbReference type="EMBL" id="CP136893">
    <property type="protein sequence ID" value="WOL04744.1"/>
    <property type="molecule type" value="Genomic_DNA"/>
</dbReference>
<proteinExistence type="predicted"/>
<reference evidence="2 3" key="1">
    <citation type="submission" date="2023-10" db="EMBL/GenBank/DDBJ databases">
        <title>Chromosome-scale genome assembly provides insights into flower coloration mechanisms of Canna indica.</title>
        <authorList>
            <person name="Li C."/>
        </authorList>
    </citation>
    <scope>NUCLEOTIDE SEQUENCE [LARGE SCALE GENOMIC DNA]</scope>
    <source>
        <tissue evidence="2">Flower</tissue>
    </source>
</reference>
<evidence type="ECO:0000256" key="1">
    <source>
        <dbReference type="SAM" id="MobiDB-lite"/>
    </source>
</evidence>
<dbReference type="Proteomes" id="UP001327560">
    <property type="component" value="Chromosome 4"/>
</dbReference>
<evidence type="ECO:0000313" key="3">
    <source>
        <dbReference type="Proteomes" id="UP001327560"/>
    </source>
</evidence>
<evidence type="ECO:0000313" key="2">
    <source>
        <dbReference type="EMBL" id="WOL04744.1"/>
    </source>
</evidence>
<name>A0AAQ3KBA6_9LILI</name>
<feature type="region of interest" description="Disordered" evidence="1">
    <location>
        <begin position="45"/>
        <end position="108"/>
    </location>
</feature>
<organism evidence="2 3">
    <name type="scientific">Canna indica</name>
    <name type="common">Indian-shot</name>
    <dbReference type="NCBI Taxonomy" id="4628"/>
    <lineage>
        <taxon>Eukaryota</taxon>
        <taxon>Viridiplantae</taxon>
        <taxon>Streptophyta</taxon>
        <taxon>Embryophyta</taxon>
        <taxon>Tracheophyta</taxon>
        <taxon>Spermatophyta</taxon>
        <taxon>Magnoliopsida</taxon>
        <taxon>Liliopsida</taxon>
        <taxon>Zingiberales</taxon>
        <taxon>Cannaceae</taxon>
        <taxon>Canna</taxon>
    </lineage>
</organism>